<dbReference type="Gene3D" id="3.40.640.10">
    <property type="entry name" value="Type I PLP-dependent aspartate aminotransferase-like (Major domain)"/>
    <property type="match status" value="1"/>
</dbReference>
<dbReference type="RefSeq" id="WP_091075722.1">
    <property type="nucleotide sequence ID" value="NZ_FMHT01000003.1"/>
</dbReference>
<dbReference type="Proteomes" id="UP000199699">
    <property type="component" value="Unassembled WGS sequence"/>
</dbReference>
<dbReference type="PANTHER" id="PTHR43713:SF3">
    <property type="entry name" value="GLUTAMATE-1-SEMIALDEHYDE 2,1-AMINOMUTASE 1, CHLOROPLASTIC-RELATED"/>
    <property type="match status" value="1"/>
</dbReference>
<accession>A0A1C6RCZ0</accession>
<dbReference type="EMBL" id="FMHT01000003">
    <property type="protein sequence ID" value="SCL14956.1"/>
    <property type="molecule type" value="Genomic_DNA"/>
</dbReference>
<dbReference type="AlphaFoldDB" id="A0A1C6RCZ0"/>
<evidence type="ECO:0000256" key="1">
    <source>
        <dbReference type="ARBA" id="ARBA00001933"/>
    </source>
</evidence>
<dbReference type="InterPro" id="IPR015421">
    <property type="entry name" value="PyrdxlP-dep_Trfase_major"/>
</dbReference>
<comment type="similarity">
    <text evidence="3">Belongs to the class-III pyridoxal-phosphate-dependent aminotransferase family.</text>
</comment>
<evidence type="ECO:0000256" key="3">
    <source>
        <dbReference type="RuleBase" id="RU003560"/>
    </source>
</evidence>
<protein>
    <submittedName>
        <fullName evidence="4">Glutamate-1-semialdehyde 2,1-aminomutase</fullName>
    </submittedName>
</protein>
<dbReference type="SUPFAM" id="SSF53383">
    <property type="entry name" value="PLP-dependent transferases"/>
    <property type="match status" value="1"/>
</dbReference>
<keyword evidence="5" id="KW-1185">Reference proteome</keyword>
<dbReference type="InterPro" id="IPR005814">
    <property type="entry name" value="Aminotrans_3"/>
</dbReference>
<evidence type="ECO:0000313" key="4">
    <source>
        <dbReference type="EMBL" id="SCL14956.1"/>
    </source>
</evidence>
<dbReference type="GO" id="GO:0008483">
    <property type="term" value="F:transaminase activity"/>
    <property type="evidence" value="ECO:0007669"/>
    <property type="project" value="InterPro"/>
</dbReference>
<dbReference type="Pfam" id="PF00202">
    <property type="entry name" value="Aminotran_3"/>
    <property type="match status" value="1"/>
</dbReference>
<sequence>MTTSAYDLPGVATASTVASAELNRRARAVMPGGNSRTAVYSSPYPIYVRYGHGARVVDVDGTERLDFLNNSTALIHGHAHPTIVRAVAEAAARGTSFGMPTETEVAFAEALTARNETFEHVRFTSTGTEAVMMAVQAARAHTLRPKLAKIAGAYHGAYDATAINNDGSGSLITHATLGIPAGVSDNTVIIPFNDPEGALEVLGRHAGELAAILIDPLPWRIGLVPASAEYLAALRGFCDEHDVVLISDEVGSFRIGMGGAIAEFGYAADLTVLGKVIAGGMPIGAVTGRRDVMAVFDPSAGSPPLPHSGSYNANPVSMSAGLASLALLTSDEMDRINGLGADVRDRMRQILADHTPGGWTVNGNGSLFRVLGPNATGADGRPVNAVNLLSRALLRHGVHIGDSGLGCVSTAMEPDDVDAFARAFTAAADDVRACLAQ</sequence>
<keyword evidence="2 3" id="KW-0663">Pyridoxal phosphate</keyword>
<dbReference type="PANTHER" id="PTHR43713">
    <property type="entry name" value="GLUTAMATE-1-SEMIALDEHYDE 2,1-AMINOMUTASE"/>
    <property type="match status" value="1"/>
</dbReference>
<evidence type="ECO:0000256" key="2">
    <source>
        <dbReference type="ARBA" id="ARBA00022898"/>
    </source>
</evidence>
<evidence type="ECO:0000313" key="5">
    <source>
        <dbReference type="Proteomes" id="UP000199699"/>
    </source>
</evidence>
<dbReference type="Gene3D" id="3.90.1150.10">
    <property type="entry name" value="Aspartate Aminotransferase, domain 1"/>
    <property type="match status" value="1"/>
</dbReference>
<comment type="cofactor">
    <cofactor evidence="1">
        <name>pyridoxal 5'-phosphate</name>
        <dbReference type="ChEBI" id="CHEBI:597326"/>
    </cofactor>
</comment>
<dbReference type="OrthoDB" id="9801052at2"/>
<proteinExistence type="inferred from homology"/>
<dbReference type="STRING" id="145857.GA0070616_0589"/>
<name>A0A1C6RCZ0_9ACTN</name>
<organism evidence="4 5">
    <name type="scientific">Micromonospora nigra</name>
    <dbReference type="NCBI Taxonomy" id="145857"/>
    <lineage>
        <taxon>Bacteria</taxon>
        <taxon>Bacillati</taxon>
        <taxon>Actinomycetota</taxon>
        <taxon>Actinomycetes</taxon>
        <taxon>Micromonosporales</taxon>
        <taxon>Micromonosporaceae</taxon>
        <taxon>Micromonospora</taxon>
    </lineage>
</organism>
<reference evidence="4 5" key="1">
    <citation type="submission" date="2016-06" db="EMBL/GenBank/DDBJ databases">
        <authorList>
            <person name="Kjaerup R.B."/>
            <person name="Dalgaard T.S."/>
            <person name="Juul-Madsen H.R."/>
        </authorList>
    </citation>
    <scope>NUCLEOTIDE SEQUENCE [LARGE SCALE GENOMIC DNA]</scope>
    <source>
        <strain evidence="4 5">DSM 43818</strain>
    </source>
</reference>
<gene>
    <name evidence="4" type="ORF">GA0070616_0589</name>
</gene>
<dbReference type="InterPro" id="IPR015424">
    <property type="entry name" value="PyrdxlP-dep_Trfase"/>
</dbReference>
<dbReference type="GO" id="GO:0030170">
    <property type="term" value="F:pyridoxal phosphate binding"/>
    <property type="evidence" value="ECO:0007669"/>
    <property type="project" value="InterPro"/>
</dbReference>
<dbReference type="InterPro" id="IPR015422">
    <property type="entry name" value="PyrdxlP-dep_Trfase_small"/>
</dbReference>